<proteinExistence type="inferred from homology"/>
<evidence type="ECO:0000256" key="3">
    <source>
        <dbReference type="ARBA" id="ARBA00022490"/>
    </source>
</evidence>
<dbReference type="InterPro" id="IPR040457">
    <property type="entry name" value="GCP_C"/>
</dbReference>
<dbReference type="Pfam" id="PF17681">
    <property type="entry name" value="GCP_N_terminal"/>
    <property type="match status" value="1"/>
</dbReference>
<organism evidence="9 10">
    <name type="scientific">Dioscorea zingiberensis</name>
    <dbReference type="NCBI Taxonomy" id="325984"/>
    <lineage>
        <taxon>Eukaryota</taxon>
        <taxon>Viridiplantae</taxon>
        <taxon>Streptophyta</taxon>
        <taxon>Embryophyta</taxon>
        <taxon>Tracheophyta</taxon>
        <taxon>Spermatophyta</taxon>
        <taxon>Magnoliopsida</taxon>
        <taxon>Liliopsida</taxon>
        <taxon>Dioscoreales</taxon>
        <taxon>Dioscoreaceae</taxon>
        <taxon>Dioscorea</taxon>
    </lineage>
</organism>
<evidence type="ECO:0000313" key="9">
    <source>
        <dbReference type="EMBL" id="KAJ0982585.1"/>
    </source>
</evidence>
<dbReference type="GO" id="GO:0051225">
    <property type="term" value="P:spindle assembly"/>
    <property type="evidence" value="ECO:0007669"/>
    <property type="project" value="TreeGrafter"/>
</dbReference>
<feature type="region of interest" description="Disordered" evidence="6">
    <location>
        <begin position="490"/>
        <end position="541"/>
    </location>
</feature>
<reference evidence="9" key="1">
    <citation type="submission" date="2021-03" db="EMBL/GenBank/DDBJ databases">
        <authorList>
            <person name="Li Z."/>
            <person name="Yang C."/>
        </authorList>
    </citation>
    <scope>NUCLEOTIDE SEQUENCE</scope>
    <source>
        <strain evidence="9">Dzin_1.0</strain>
        <tissue evidence="9">Leaf</tissue>
    </source>
</reference>
<feature type="domain" description="Gamma tubulin complex component protein N-terminal" evidence="8">
    <location>
        <begin position="62"/>
        <end position="366"/>
    </location>
</feature>
<sequence>MEVDPNLALLQRNLKVEDPLISPKTWESIRSESGAAVPSSKLRQREGPIYDIPVVSESALVRLVINALIGVKSALVEIDKLATTFSAIPADRTSHRIPDFWRRWTSTSALAKFLKSFFHSGLVFFLLRRFVNYNLSECPNATRSLVNQAFSVAVRKVLEGYVCALNTLLTSVKLRRSSNGGTAEENSLDEVGTLTSVVHSEVTVLEVFLHTKELRTRIEALGNICFADVVDLSREDLSVDIEIEFSKFPRGAGLLSYLYVQLRDADPVHYALLKFLFLSSCDPYCGFIKSWIYRASIADPYEEFSVAHLDNSTTSKSKTCPLDDLSVAYVKELDFVSVPCFLEDVSCPLIRAGQQLQVLVKLLKLCNYGIFGYNNHEGENDSKHSANLGDILPCWEGVSSDSAFLLNPMMFCRKDLGDLVEKRNTMYQMMLDKLQHFFTKLYVKYHQLCYTEILCPIPASYCKSNGVDTPLSSLLDWDLIWSPTFHEQGASESGALKDNDDSSSSENCYDVDPSQLSDSSSFNSYEEEDAPEEIPDVLGVSSQPEDYHLSGVSIFYDSKNMLQKSCETVGQSALQPFSHNSSEVPVQIFHEDVEMKKISTHQLGDLECSKPSNTTNEVFQSGKCWPLGGLVENPFYASMKFKIPKQLHFMECVSQMADDEDSDSDTINREKSYFHEVFVSKGSGLDPFRRIKLLNDTFGAQSLDMQESWTSRDLYDLSTNPILRKSSCLHKTWNLRDRSSLSKMGSFLSYFDFSSVSDPCKVYSEYGFQVEASIHMSSGVPSLGAEDAITDEHAENNMTDQSTIKSVISSSEGFSMDPLPNASGGENWVRSLSYLGENFTVNTRNTHGSLAVFETPLDVVISKCIVQGIMLQYNYVSNFTIKLLEEGFDLHGHLLALRRYHFMELADWADSFILSLRNQKWYGIELEQKMTEIQGLLDLALRRSSCENDQYRERLFLHMKGQNITPRPHSTTDIHCFDFVVLGYRVDWPVSIVITPEALEIYAGIFSYLIQIRLAAFSLADVWCSLKILMHSTRHNRNMLHGEMKDFNIIIKLRQQINHFVSTLQHYVHSQLSHVSWCQFQHSLKHKVKDLFDLESVHMSYLADALHICFLSVDTQPIAIIIKNILQCALNFRQCFFGGGLHAASNLDASSLLSRLNFTQVVVLKANFEKNIKDLYLLYLKSPKHGEFSVCRFWDLLNYNDYYSNTFNKGTNYFSL</sequence>
<dbReference type="AlphaFoldDB" id="A0A9D5D1W9"/>
<dbReference type="Pfam" id="PF04130">
    <property type="entry name" value="GCP_C_terminal"/>
    <property type="match status" value="1"/>
</dbReference>
<dbReference type="EMBL" id="JAGGNH010000002">
    <property type="protein sequence ID" value="KAJ0982585.1"/>
    <property type="molecule type" value="Genomic_DNA"/>
</dbReference>
<dbReference type="Gene3D" id="1.20.120.1900">
    <property type="entry name" value="Gamma-tubulin complex, C-terminal domain"/>
    <property type="match status" value="1"/>
</dbReference>
<comment type="similarity">
    <text evidence="2">Belongs to the TUBGCP family.</text>
</comment>
<dbReference type="GO" id="GO:0031122">
    <property type="term" value="P:cytoplasmic microtubule organization"/>
    <property type="evidence" value="ECO:0007669"/>
    <property type="project" value="TreeGrafter"/>
</dbReference>
<dbReference type="GO" id="GO:0000278">
    <property type="term" value="P:mitotic cell cycle"/>
    <property type="evidence" value="ECO:0007669"/>
    <property type="project" value="TreeGrafter"/>
</dbReference>
<evidence type="ECO:0000256" key="2">
    <source>
        <dbReference type="ARBA" id="ARBA00010337"/>
    </source>
</evidence>
<dbReference type="GO" id="GO:0000922">
    <property type="term" value="C:spindle pole"/>
    <property type="evidence" value="ECO:0007669"/>
    <property type="project" value="InterPro"/>
</dbReference>
<keyword evidence="10" id="KW-1185">Reference proteome</keyword>
<keyword evidence="3" id="KW-0963">Cytoplasm</keyword>
<protein>
    <recommendedName>
        <fullName evidence="11">Gamma-tubulin complex component</fullName>
    </recommendedName>
</protein>
<evidence type="ECO:0000259" key="8">
    <source>
        <dbReference type="Pfam" id="PF17681"/>
    </source>
</evidence>
<evidence type="ECO:0000256" key="4">
    <source>
        <dbReference type="ARBA" id="ARBA00022701"/>
    </source>
</evidence>
<evidence type="ECO:0000313" key="10">
    <source>
        <dbReference type="Proteomes" id="UP001085076"/>
    </source>
</evidence>
<gene>
    <name evidence="9" type="ORF">J5N97_010840</name>
</gene>
<dbReference type="FunFam" id="1.20.120.1900:FF:000018">
    <property type="entry name" value="Gamma-tubulin complex component 6 isoform A"/>
    <property type="match status" value="1"/>
</dbReference>
<evidence type="ECO:0000256" key="1">
    <source>
        <dbReference type="ARBA" id="ARBA00004245"/>
    </source>
</evidence>
<feature type="compositionally biased region" description="Acidic residues" evidence="6">
    <location>
        <begin position="525"/>
        <end position="535"/>
    </location>
</feature>
<dbReference type="GO" id="GO:0005874">
    <property type="term" value="C:microtubule"/>
    <property type="evidence" value="ECO:0007669"/>
    <property type="project" value="UniProtKB-KW"/>
</dbReference>
<dbReference type="PANTHER" id="PTHR19302:SF70">
    <property type="entry name" value="GAMMA-TUBULIN COMPLEX COMPONENT 6"/>
    <property type="match status" value="1"/>
</dbReference>
<feature type="domain" description="Gamma tubulin complex component C-terminal" evidence="7">
    <location>
        <begin position="890"/>
        <end position="1203"/>
    </location>
</feature>
<evidence type="ECO:0000256" key="5">
    <source>
        <dbReference type="ARBA" id="ARBA00023212"/>
    </source>
</evidence>
<dbReference type="GO" id="GO:0007020">
    <property type="term" value="P:microtubule nucleation"/>
    <property type="evidence" value="ECO:0007669"/>
    <property type="project" value="InterPro"/>
</dbReference>
<dbReference type="GO" id="GO:0051321">
    <property type="term" value="P:meiotic cell cycle"/>
    <property type="evidence" value="ECO:0007669"/>
    <property type="project" value="TreeGrafter"/>
</dbReference>
<feature type="compositionally biased region" description="Polar residues" evidence="6">
    <location>
        <begin position="514"/>
        <end position="524"/>
    </location>
</feature>
<dbReference type="GO" id="GO:0043015">
    <property type="term" value="F:gamma-tubulin binding"/>
    <property type="evidence" value="ECO:0007669"/>
    <property type="project" value="InterPro"/>
</dbReference>
<dbReference type="InterPro" id="IPR041470">
    <property type="entry name" value="GCP_N"/>
</dbReference>
<dbReference type="InterPro" id="IPR042241">
    <property type="entry name" value="GCP_C_sf"/>
</dbReference>
<dbReference type="GO" id="GO:0000930">
    <property type="term" value="C:gamma-tubulin complex"/>
    <property type="evidence" value="ECO:0007669"/>
    <property type="project" value="TreeGrafter"/>
</dbReference>
<dbReference type="PANTHER" id="PTHR19302">
    <property type="entry name" value="GAMMA TUBULIN COMPLEX PROTEIN"/>
    <property type="match status" value="1"/>
</dbReference>
<dbReference type="Proteomes" id="UP001085076">
    <property type="component" value="Miscellaneous, Linkage group lg02"/>
</dbReference>
<comment type="caution">
    <text evidence="9">The sequence shown here is derived from an EMBL/GenBank/DDBJ whole genome shotgun (WGS) entry which is preliminary data.</text>
</comment>
<keyword evidence="4" id="KW-0493">Microtubule</keyword>
<comment type="subcellular location">
    <subcellularLocation>
        <location evidence="1">Cytoplasm</location>
        <location evidence="1">Cytoskeleton</location>
    </subcellularLocation>
</comment>
<keyword evidence="5" id="KW-0206">Cytoskeleton</keyword>
<reference evidence="9" key="2">
    <citation type="journal article" date="2022" name="Hortic Res">
        <title>The genome of Dioscorea zingiberensis sheds light on the biosynthesis, origin and evolution of the medicinally important diosgenin saponins.</title>
        <authorList>
            <person name="Li Y."/>
            <person name="Tan C."/>
            <person name="Li Z."/>
            <person name="Guo J."/>
            <person name="Li S."/>
            <person name="Chen X."/>
            <person name="Wang C."/>
            <person name="Dai X."/>
            <person name="Yang H."/>
            <person name="Song W."/>
            <person name="Hou L."/>
            <person name="Xu J."/>
            <person name="Tong Z."/>
            <person name="Xu A."/>
            <person name="Yuan X."/>
            <person name="Wang W."/>
            <person name="Yang Q."/>
            <person name="Chen L."/>
            <person name="Sun Z."/>
            <person name="Wang K."/>
            <person name="Pan B."/>
            <person name="Chen J."/>
            <person name="Bao Y."/>
            <person name="Liu F."/>
            <person name="Qi X."/>
            <person name="Gang D.R."/>
            <person name="Wen J."/>
            <person name="Li J."/>
        </authorList>
    </citation>
    <scope>NUCLEOTIDE SEQUENCE</scope>
    <source>
        <strain evidence="9">Dzin_1.0</strain>
    </source>
</reference>
<dbReference type="InterPro" id="IPR007259">
    <property type="entry name" value="GCP"/>
</dbReference>
<dbReference type="GO" id="GO:0051011">
    <property type="term" value="F:microtubule minus-end binding"/>
    <property type="evidence" value="ECO:0007669"/>
    <property type="project" value="TreeGrafter"/>
</dbReference>
<evidence type="ECO:0000256" key="6">
    <source>
        <dbReference type="SAM" id="MobiDB-lite"/>
    </source>
</evidence>
<evidence type="ECO:0008006" key="11">
    <source>
        <dbReference type="Google" id="ProtNLM"/>
    </source>
</evidence>
<name>A0A9D5D1W9_9LILI</name>
<accession>A0A9D5D1W9</accession>
<dbReference type="OrthoDB" id="775571at2759"/>
<evidence type="ECO:0000259" key="7">
    <source>
        <dbReference type="Pfam" id="PF04130"/>
    </source>
</evidence>